<keyword evidence="4" id="KW-1185">Reference proteome</keyword>
<dbReference type="Proteomes" id="UP000276133">
    <property type="component" value="Unassembled WGS sequence"/>
</dbReference>
<name>A0A3M7PWV8_BRAPC</name>
<keyword evidence="1" id="KW-0175">Coiled coil</keyword>
<evidence type="ECO:0000313" key="4">
    <source>
        <dbReference type="Proteomes" id="UP000276133"/>
    </source>
</evidence>
<evidence type="ECO:0000256" key="1">
    <source>
        <dbReference type="SAM" id="Coils"/>
    </source>
</evidence>
<keyword evidence="3" id="KW-0378">Hydrolase</keyword>
<gene>
    <name evidence="3" type="ORF">BpHYR1_011996</name>
</gene>
<organism evidence="3 4">
    <name type="scientific">Brachionus plicatilis</name>
    <name type="common">Marine rotifer</name>
    <name type="synonym">Brachionus muelleri</name>
    <dbReference type="NCBI Taxonomy" id="10195"/>
    <lineage>
        <taxon>Eukaryota</taxon>
        <taxon>Metazoa</taxon>
        <taxon>Spiralia</taxon>
        <taxon>Gnathifera</taxon>
        <taxon>Rotifera</taxon>
        <taxon>Eurotatoria</taxon>
        <taxon>Monogononta</taxon>
        <taxon>Pseudotrocha</taxon>
        <taxon>Ploima</taxon>
        <taxon>Brachionidae</taxon>
        <taxon>Brachionus</taxon>
    </lineage>
</organism>
<dbReference type="EMBL" id="REGN01008505">
    <property type="protein sequence ID" value="RNA03434.1"/>
    <property type="molecule type" value="Genomic_DNA"/>
</dbReference>
<proteinExistence type="predicted"/>
<feature type="coiled-coil region" evidence="1">
    <location>
        <begin position="85"/>
        <end position="180"/>
    </location>
</feature>
<dbReference type="SUPFAM" id="SSF49599">
    <property type="entry name" value="TRAF domain-like"/>
    <property type="match status" value="1"/>
</dbReference>
<dbReference type="Gene3D" id="2.60.210.10">
    <property type="entry name" value="Apoptosis, Tumor Necrosis Factor Receptor Associated Protein 2, Chain A"/>
    <property type="match status" value="1"/>
</dbReference>
<accession>A0A3M7PWV8</accession>
<dbReference type="InterPro" id="IPR002083">
    <property type="entry name" value="MATH/TRAF_dom"/>
</dbReference>
<dbReference type="InterPro" id="IPR008974">
    <property type="entry name" value="TRAF-like"/>
</dbReference>
<feature type="domain" description="MATH" evidence="2">
    <location>
        <begin position="227"/>
        <end position="354"/>
    </location>
</feature>
<evidence type="ECO:0000259" key="2">
    <source>
        <dbReference type="PROSITE" id="PS50144"/>
    </source>
</evidence>
<dbReference type="CDD" id="cd00121">
    <property type="entry name" value="MATH"/>
    <property type="match status" value="1"/>
</dbReference>
<comment type="caution">
    <text evidence="3">The sequence shown here is derived from an EMBL/GenBank/DDBJ whole genome shotgun (WGS) entry which is preliminary data.</text>
</comment>
<dbReference type="PROSITE" id="PS50144">
    <property type="entry name" value="MATH"/>
    <property type="match status" value="1"/>
</dbReference>
<dbReference type="GO" id="GO:0016787">
    <property type="term" value="F:hydrolase activity"/>
    <property type="evidence" value="ECO:0007669"/>
    <property type="project" value="UniProtKB-KW"/>
</dbReference>
<dbReference type="STRING" id="10195.A0A3M7PWV8"/>
<reference evidence="3 4" key="1">
    <citation type="journal article" date="2018" name="Sci. Rep.">
        <title>Genomic signatures of local adaptation to the degree of environmental predictability in rotifers.</title>
        <authorList>
            <person name="Franch-Gras L."/>
            <person name="Hahn C."/>
            <person name="Garcia-Roger E.M."/>
            <person name="Carmona M.J."/>
            <person name="Serra M."/>
            <person name="Gomez A."/>
        </authorList>
    </citation>
    <scope>NUCLEOTIDE SEQUENCE [LARGE SCALE GENOMIC DNA]</scope>
    <source>
        <strain evidence="3">HYR1</strain>
    </source>
</reference>
<protein>
    <submittedName>
        <fullName evidence="3">Ubiquitin carboxyl-terminal hydrolase 7-like isoform X1</fullName>
    </submittedName>
</protein>
<evidence type="ECO:0000313" key="3">
    <source>
        <dbReference type="EMBL" id="RNA03434.1"/>
    </source>
</evidence>
<sequence length="366" mass="43743">MDDTNIILSCGFTSKFKDIAYNKAKFICPVCQTHYITAEECFYMTRNKLVILKRSVELKKKDFLIDIKKIEANNENSKYYMDLCYKNLTNKIDIRREELKKEINQKIDEHYFTLLEQVDSIKQEKLAEYETMYEKTKSLKKELENCKIEDKNIIDQIDMNKNLKSKIEEGKKLLQSIEDLFKQPYYLFKEIYLVIDVKKYFGELLFRESESEIYTDNLDDNDFNRDKATIKLKIFNFKTVKEAFSKNSKKCTLRNINWSIEARSYKEKSGKIYLAIFLSYDSAEKLKELAIQVEATICLLHPFNSNLDLIRKFDHIYYHDEKGWGYRNFVEINEIMENKLGYYDHETDCITIQANLKVEIPQRIIR</sequence>
<dbReference type="AlphaFoldDB" id="A0A3M7PWV8"/>